<keyword evidence="6" id="KW-1185">Reference proteome</keyword>
<evidence type="ECO:0000313" key="6">
    <source>
        <dbReference type="Proteomes" id="UP000644699"/>
    </source>
</evidence>
<dbReference type="Proteomes" id="UP000644699">
    <property type="component" value="Unassembled WGS sequence"/>
</dbReference>
<name>A0A917E8T4_9HYPH</name>
<evidence type="ECO:0000256" key="4">
    <source>
        <dbReference type="SAM" id="SignalP"/>
    </source>
</evidence>
<comment type="subcellular location">
    <subcellularLocation>
        <location evidence="1">Periplasm</location>
    </subcellularLocation>
</comment>
<sequence length="442" mass="47820">MRNAVRRPILAVASVLAMLIGASPALAVTEVKLQHFFGACEAEFGTNTDIRKATGECGILTSLINEFNAENPDTHVSVTTVEWPGYDQLTAQFAAGDPPDIISIHLSAISDYQSNGLLLPLDAMLADKGIHAEDFTPAAREGVTKEGQLYGLPMDNWTILFHVNLDLFRQAGLLNPDGTPKLPTSVDELLEQARLFKEKTGKPYFVQPLVNNNASFAAFFYTFLFQQNASLFADPGKAGVDTPEARKVAEMYKAIYDQGDTLKDLDYAASVNAFLAGDAGVNLNGTWVIGDYTAASRTAGTALNKGGYAVYPFPQLFPGRKAQYANGHAWAVSRKDRSAEESAAIAKFLSFFEKNDFEWARTGHLPAVRAVLDQPEFQSLPHRDTLAPIAALGTALPSTVQRQFAIQDIVGQELGAAVTGQKEIGAALSDMEARIDEMLANL</sequence>
<dbReference type="GO" id="GO:0042597">
    <property type="term" value="C:periplasmic space"/>
    <property type="evidence" value="ECO:0007669"/>
    <property type="project" value="UniProtKB-SubCell"/>
</dbReference>
<gene>
    <name evidence="5" type="ORF">GCM10011390_33910</name>
</gene>
<comment type="similarity">
    <text evidence="2">Belongs to the bacterial solute-binding protein 1 family.</text>
</comment>
<dbReference type="InterPro" id="IPR050490">
    <property type="entry name" value="Bact_solute-bd_prot1"/>
</dbReference>
<feature type="signal peptide" evidence="4">
    <location>
        <begin position="1"/>
        <end position="27"/>
    </location>
</feature>
<dbReference type="InterPro" id="IPR006059">
    <property type="entry name" value="SBP"/>
</dbReference>
<feature type="chain" id="PRO_5036927576" description="Carbohydrate ABC transporter substrate-binding protein (CUT1 family)" evidence="4">
    <location>
        <begin position="28"/>
        <end position="442"/>
    </location>
</feature>
<proteinExistence type="inferred from homology"/>
<dbReference type="Pfam" id="PF01547">
    <property type="entry name" value="SBP_bac_1"/>
    <property type="match status" value="1"/>
</dbReference>
<dbReference type="PANTHER" id="PTHR43649:SF12">
    <property type="entry name" value="DIACETYLCHITOBIOSE BINDING PROTEIN DASA"/>
    <property type="match status" value="1"/>
</dbReference>
<comment type="caution">
    <text evidence="5">The sequence shown here is derived from an EMBL/GenBank/DDBJ whole genome shotgun (WGS) entry which is preliminary data.</text>
</comment>
<evidence type="ECO:0000256" key="3">
    <source>
        <dbReference type="ARBA" id="ARBA00022764"/>
    </source>
</evidence>
<organism evidence="5 6">
    <name type="scientific">Aureimonas endophytica</name>
    <dbReference type="NCBI Taxonomy" id="2027858"/>
    <lineage>
        <taxon>Bacteria</taxon>
        <taxon>Pseudomonadati</taxon>
        <taxon>Pseudomonadota</taxon>
        <taxon>Alphaproteobacteria</taxon>
        <taxon>Hyphomicrobiales</taxon>
        <taxon>Aurantimonadaceae</taxon>
        <taxon>Aureimonas</taxon>
    </lineage>
</organism>
<keyword evidence="4" id="KW-0732">Signal</keyword>
<dbReference type="EMBL" id="BMIQ01000005">
    <property type="protein sequence ID" value="GGE11971.1"/>
    <property type="molecule type" value="Genomic_DNA"/>
</dbReference>
<evidence type="ECO:0008006" key="7">
    <source>
        <dbReference type="Google" id="ProtNLM"/>
    </source>
</evidence>
<evidence type="ECO:0000256" key="1">
    <source>
        <dbReference type="ARBA" id="ARBA00004418"/>
    </source>
</evidence>
<protein>
    <recommendedName>
        <fullName evidence="7">Carbohydrate ABC transporter substrate-binding protein (CUT1 family)</fullName>
    </recommendedName>
</protein>
<dbReference type="AlphaFoldDB" id="A0A917E8T4"/>
<reference evidence="5" key="1">
    <citation type="journal article" date="2014" name="Int. J. Syst. Evol. Microbiol.">
        <title>Complete genome sequence of Corynebacterium casei LMG S-19264T (=DSM 44701T), isolated from a smear-ripened cheese.</title>
        <authorList>
            <consortium name="US DOE Joint Genome Institute (JGI-PGF)"/>
            <person name="Walter F."/>
            <person name="Albersmeier A."/>
            <person name="Kalinowski J."/>
            <person name="Ruckert C."/>
        </authorList>
    </citation>
    <scope>NUCLEOTIDE SEQUENCE</scope>
    <source>
        <strain evidence="5">CGMCC 1.15367</strain>
    </source>
</reference>
<dbReference type="Gene3D" id="3.40.190.10">
    <property type="entry name" value="Periplasmic binding protein-like II"/>
    <property type="match status" value="1"/>
</dbReference>
<dbReference type="RefSeq" id="WP_188910564.1">
    <property type="nucleotide sequence ID" value="NZ_BMIQ01000005.1"/>
</dbReference>
<reference evidence="5" key="2">
    <citation type="submission" date="2020-09" db="EMBL/GenBank/DDBJ databases">
        <authorList>
            <person name="Sun Q."/>
            <person name="Zhou Y."/>
        </authorList>
    </citation>
    <scope>NUCLEOTIDE SEQUENCE</scope>
    <source>
        <strain evidence="5">CGMCC 1.15367</strain>
    </source>
</reference>
<dbReference type="PANTHER" id="PTHR43649">
    <property type="entry name" value="ARABINOSE-BINDING PROTEIN-RELATED"/>
    <property type="match status" value="1"/>
</dbReference>
<evidence type="ECO:0000313" key="5">
    <source>
        <dbReference type="EMBL" id="GGE11971.1"/>
    </source>
</evidence>
<keyword evidence="3" id="KW-0574">Periplasm</keyword>
<evidence type="ECO:0000256" key="2">
    <source>
        <dbReference type="ARBA" id="ARBA00008520"/>
    </source>
</evidence>
<accession>A0A917E8T4</accession>
<dbReference type="SUPFAM" id="SSF53850">
    <property type="entry name" value="Periplasmic binding protein-like II"/>
    <property type="match status" value="1"/>
</dbReference>